<keyword evidence="2" id="KW-0677">Repeat</keyword>
<protein>
    <recommendedName>
        <fullName evidence="6">Polycomb-like MTF2 factor 2 C-terminal domain-containing protein</fullName>
    </recommendedName>
</protein>
<comment type="caution">
    <text evidence="7">The sequence shown here is derived from an EMBL/GenBank/DDBJ whole genome shotgun (WGS) entry which is preliminary data.</text>
</comment>
<feature type="region of interest" description="Disordered" evidence="5">
    <location>
        <begin position="202"/>
        <end position="328"/>
    </location>
</feature>
<keyword evidence="3" id="KW-0156">Chromatin regulator</keyword>
<dbReference type="GO" id="GO:0005634">
    <property type="term" value="C:nucleus"/>
    <property type="evidence" value="ECO:0007669"/>
    <property type="project" value="UniProtKB-SubCell"/>
</dbReference>
<feature type="compositionally biased region" description="Basic residues" evidence="5">
    <location>
        <begin position="224"/>
        <end position="234"/>
    </location>
</feature>
<dbReference type="Pfam" id="PF14061">
    <property type="entry name" value="Mtf2_C"/>
    <property type="match status" value="1"/>
</dbReference>
<evidence type="ECO:0000256" key="3">
    <source>
        <dbReference type="ARBA" id="ARBA00022853"/>
    </source>
</evidence>
<keyword evidence="8" id="KW-1185">Reference proteome</keyword>
<evidence type="ECO:0000313" key="7">
    <source>
        <dbReference type="EMBL" id="KAH9361527.1"/>
    </source>
</evidence>
<dbReference type="Gene3D" id="3.90.980.20">
    <property type="match status" value="1"/>
</dbReference>
<gene>
    <name evidence="7" type="ORF">HPB48_001371</name>
</gene>
<reference evidence="7 8" key="1">
    <citation type="journal article" date="2020" name="Cell">
        <title>Large-Scale Comparative Analyses of Tick Genomes Elucidate Their Genetic Diversity and Vector Capacities.</title>
        <authorList>
            <consortium name="Tick Genome and Microbiome Consortium (TIGMIC)"/>
            <person name="Jia N."/>
            <person name="Wang J."/>
            <person name="Shi W."/>
            <person name="Du L."/>
            <person name="Sun Y."/>
            <person name="Zhan W."/>
            <person name="Jiang J.F."/>
            <person name="Wang Q."/>
            <person name="Zhang B."/>
            <person name="Ji P."/>
            <person name="Bell-Sakyi L."/>
            <person name="Cui X.M."/>
            <person name="Yuan T.T."/>
            <person name="Jiang B.G."/>
            <person name="Yang W.F."/>
            <person name="Lam T.T."/>
            <person name="Chang Q.C."/>
            <person name="Ding S.J."/>
            <person name="Wang X.J."/>
            <person name="Zhu J.G."/>
            <person name="Ruan X.D."/>
            <person name="Zhao L."/>
            <person name="Wei J.T."/>
            <person name="Ye R.Z."/>
            <person name="Que T.C."/>
            <person name="Du C.H."/>
            <person name="Zhou Y.H."/>
            <person name="Cheng J.X."/>
            <person name="Dai P.F."/>
            <person name="Guo W.B."/>
            <person name="Han X.H."/>
            <person name="Huang E.J."/>
            <person name="Li L.F."/>
            <person name="Wei W."/>
            <person name="Gao Y.C."/>
            <person name="Liu J.Z."/>
            <person name="Shao H.Z."/>
            <person name="Wang X."/>
            <person name="Wang C.C."/>
            <person name="Yang T.C."/>
            <person name="Huo Q.B."/>
            <person name="Li W."/>
            <person name="Chen H.Y."/>
            <person name="Chen S.E."/>
            <person name="Zhou L.G."/>
            <person name="Ni X.B."/>
            <person name="Tian J.H."/>
            <person name="Sheng Y."/>
            <person name="Liu T."/>
            <person name="Pan Y.S."/>
            <person name="Xia L.Y."/>
            <person name="Li J."/>
            <person name="Zhao F."/>
            <person name="Cao W.C."/>
        </authorList>
    </citation>
    <scope>NUCLEOTIDE SEQUENCE [LARGE SCALE GENOMIC DNA]</scope>
    <source>
        <strain evidence="7">HaeL-2018</strain>
    </source>
</reference>
<dbReference type="AlphaFoldDB" id="A0A9J6FFP4"/>
<feature type="region of interest" description="Disordered" evidence="5">
    <location>
        <begin position="166"/>
        <end position="186"/>
    </location>
</feature>
<dbReference type="VEuPathDB" id="VectorBase:HLOH_052231"/>
<dbReference type="OrthoDB" id="6483855at2759"/>
<sequence>MDITHLTLYNLVMERNRKYYDLDDEILPYLNSIWLALQLPSDVFRCSVHERRTNIYQCLCSDSSRFKSGKEVKKRTSLWGLRNRIAPPIPGEVVAPREHKNVVPVLFPKVPPAKPTSRAGGHLFARKVVACFFTRGRLHCWFQGNSSSQPCKLPNGLRRSKALVQNGKSGRDAFSSDEDAGSCDQGESGTFLDAFIPPLPDLEGINNPFRDEALFPLPPQPRARPGRPPKKRKLPSPAPPPLLHTPAKQKLRGSQRRRLPLLADTDSEDSSSVNSGCTATSSSSSSSSTANSSSSSCSSTDSTAWGRPVRAESVDSGGGPPDGSAKGSFSLLARRVSADGKVQYLVEWGSPGEQT</sequence>
<evidence type="ECO:0000313" key="8">
    <source>
        <dbReference type="Proteomes" id="UP000821853"/>
    </source>
</evidence>
<feature type="compositionally biased region" description="Basic residues" evidence="5">
    <location>
        <begin position="247"/>
        <end position="259"/>
    </location>
</feature>
<dbReference type="InterPro" id="IPR025894">
    <property type="entry name" value="Mtf2_C_dom"/>
</dbReference>
<evidence type="ECO:0000259" key="6">
    <source>
        <dbReference type="Pfam" id="PF14061"/>
    </source>
</evidence>
<proteinExistence type="predicted"/>
<feature type="domain" description="Polycomb-like MTF2 factor 2 C-terminal" evidence="6">
    <location>
        <begin position="328"/>
        <end position="350"/>
    </location>
</feature>
<dbReference type="Proteomes" id="UP000821853">
    <property type="component" value="Chromosome 1"/>
</dbReference>
<feature type="compositionally biased region" description="Low complexity" evidence="5">
    <location>
        <begin position="270"/>
        <end position="303"/>
    </location>
</feature>
<evidence type="ECO:0000256" key="5">
    <source>
        <dbReference type="SAM" id="MobiDB-lite"/>
    </source>
</evidence>
<dbReference type="EMBL" id="JABSTR010000001">
    <property type="protein sequence ID" value="KAH9361527.1"/>
    <property type="molecule type" value="Genomic_DNA"/>
</dbReference>
<keyword evidence="4" id="KW-0539">Nucleus</keyword>
<accession>A0A9J6FFP4</accession>
<organism evidence="7 8">
    <name type="scientific">Haemaphysalis longicornis</name>
    <name type="common">Bush tick</name>
    <dbReference type="NCBI Taxonomy" id="44386"/>
    <lineage>
        <taxon>Eukaryota</taxon>
        <taxon>Metazoa</taxon>
        <taxon>Ecdysozoa</taxon>
        <taxon>Arthropoda</taxon>
        <taxon>Chelicerata</taxon>
        <taxon>Arachnida</taxon>
        <taxon>Acari</taxon>
        <taxon>Parasitiformes</taxon>
        <taxon>Ixodida</taxon>
        <taxon>Ixodoidea</taxon>
        <taxon>Ixodidae</taxon>
        <taxon>Haemaphysalinae</taxon>
        <taxon>Haemaphysalis</taxon>
    </lineage>
</organism>
<evidence type="ECO:0000256" key="4">
    <source>
        <dbReference type="ARBA" id="ARBA00023242"/>
    </source>
</evidence>
<evidence type="ECO:0000256" key="2">
    <source>
        <dbReference type="ARBA" id="ARBA00022737"/>
    </source>
</evidence>
<dbReference type="GO" id="GO:0006325">
    <property type="term" value="P:chromatin organization"/>
    <property type="evidence" value="ECO:0007669"/>
    <property type="project" value="UniProtKB-KW"/>
</dbReference>
<evidence type="ECO:0000256" key="1">
    <source>
        <dbReference type="ARBA" id="ARBA00004123"/>
    </source>
</evidence>
<name>A0A9J6FFP4_HAELO</name>
<comment type="subcellular location">
    <subcellularLocation>
        <location evidence="1">Nucleus</location>
    </subcellularLocation>
</comment>